<evidence type="ECO:0000313" key="2">
    <source>
        <dbReference type="EMBL" id="MDP9499549.1"/>
    </source>
</evidence>
<comment type="caution">
    <text evidence="2">The sequence shown here is derived from an EMBL/GenBank/DDBJ whole genome shotgun (WGS) entry which is preliminary data.</text>
</comment>
<keyword evidence="3" id="KW-1185">Reference proteome</keyword>
<dbReference type="Proteomes" id="UP001224083">
    <property type="component" value="Unassembled WGS sequence"/>
</dbReference>
<evidence type="ECO:0000256" key="1">
    <source>
        <dbReference type="SAM" id="Phobius"/>
    </source>
</evidence>
<keyword evidence="1" id="KW-1133">Transmembrane helix</keyword>
<organism evidence="2 3">
    <name type="scientific">Bisgaard Taxon 45</name>
    <dbReference type="NCBI Taxonomy" id="304289"/>
    <lineage>
        <taxon>Bacteria</taxon>
        <taxon>Pseudomonadati</taxon>
        <taxon>Pseudomonadota</taxon>
        <taxon>Gammaproteobacteria</taxon>
        <taxon>Pasteurellales</taxon>
        <taxon>Pasteurellaceae</taxon>
    </lineage>
</organism>
<gene>
    <name evidence="2" type="ORF">O7M46_01060</name>
</gene>
<dbReference type="EMBL" id="JAQAHH010000002">
    <property type="protein sequence ID" value="MDP9499549.1"/>
    <property type="molecule type" value="Genomic_DNA"/>
</dbReference>
<reference evidence="2 3" key="1">
    <citation type="submission" date="2022-12" db="EMBL/GenBank/DDBJ databases">
        <title>Genome sequence of Pasteurellaceae Bisgaard Taxon 45.</title>
        <authorList>
            <person name="Foggin C."/>
            <person name="Rosen L.E."/>
            <person name="Henton M."/>
            <person name="Buys A."/>
            <person name="Floyd T."/>
            <person name="Turner A.D."/>
            <person name="Tarbin J."/>
            <person name="Lloyd A.S."/>
            <person name="Chaitezvi C."/>
            <person name="Ellis R.J."/>
            <person name="Roberts H.C."/>
            <person name="Dastjerdi A."/>
            <person name="Nunez A."/>
            <person name="Van Vliet A.H."/>
            <person name="Steinbach F."/>
        </authorList>
    </citation>
    <scope>NUCLEOTIDE SEQUENCE [LARGE SCALE GENOMIC DNA]</scope>
    <source>
        <strain evidence="2 3">VF20HR</strain>
    </source>
</reference>
<proteinExistence type="predicted"/>
<name>A0ABT9KBU9_9PAST</name>
<keyword evidence="1" id="KW-0812">Transmembrane</keyword>
<keyword evidence="1" id="KW-0472">Membrane</keyword>
<accession>A0ABT9KBU9</accession>
<protein>
    <submittedName>
        <fullName evidence="2">Uncharacterized protein</fullName>
    </submittedName>
</protein>
<sequence length="80" mass="9359">MLKARMLALLRFSLLLSERNILVSKDWSDIQVVKPAYQNQQIQKQRRKWEKLFSHSAKFNLILGMILFILGNVIAFLALT</sequence>
<feature type="transmembrane region" description="Helical" evidence="1">
    <location>
        <begin position="59"/>
        <end position="79"/>
    </location>
</feature>
<evidence type="ECO:0000313" key="3">
    <source>
        <dbReference type="Proteomes" id="UP001224083"/>
    </source>
</evidence>